<gene>
    <name evidence="3" type="ORF">GSI_12448</name>
</gene>
<feature type="compositionally biased region" description="Low complexity" evidence="1">
    <location>
        <begin position="167"/>
        <end position="176"/>
    </location>
</feature>
<dbReference type="AlphaFoldDB" id="A0A2G8RSV1"/>
<keyword evidence="2" id="KW-1133">Transmembrane helix</keyword>
<feature type="compositionally biased region" description="Polar residues" evidence="1">
    <location>
        <begin position="245"/>
        <end position="255"/>
    </location>
</feature>
<sequence length="304" mass="33693">MSNVGIDTWNLISGMIGVLTVLPFIWAFVRYQHPESKMAELESALKDTECLIHSTISLTLPPILRGALSRPLLPLSRGRYRYRYCMKTEALREETFIVSVSWRKALVAWSQGLSKRISILCGQVKKTRAGICRTIATALPSSLINLLVYRSPAAETADTASQRSPTPAVDPSAASTDDSDTRRASNKSHREASSYRSKPRRSPSRMLRVAADSRDLRMLTSAIRRIDRDLTAQGISHVLLTQLAQTTRKQWSPASTRAHRPRSRQSRGARPGPGPNDAVPSRHARQPSIDSNTYTSGEETACEV</sequence>
<dbReference type="EMBL" id="AYKW01000056">
    <property type="protein sequence ID" value="PIL24564.1"/>
    <property type="molecule type" value="Genomic_DNA"/>
</dbReference>
<keyword evidence="2" id="KW-0812">Transmembrane</keyword>
<organism evidence="3 4">
    <name type="scientific">Ganoderma sinense ZZ0214-1</name>
    <dbReference type="NCBI Taxonomy" id="1077348"/>
    <lineage>
        <taxon>Eukaryota</taxon>
        <taxon>Fungi</taxon>
        <taxon>Dikarya</taxon>
        <taxon>Basidiomycota</taxon>
        <taxon>Agaricomycotina</taxon>
        <taxon>Agaricomycetes</taxon>
        <taxon>Polyporales</taxon>
        <taxon>Polyporaceae</taxon>
        <taxon>Ganoderma</taxon>
    </lineage>
</organism>
<feature type="transmembrane region" description="Helical" evidence="2">
    <location>
        <begin position="12"/>
        <end position="29"/>
    </location>
</feature>
<feature type="region of interest" description="Disordered" evidence="1">
    <location>
        <begin position="245"/>
        <end position="304"/>
    </location>
</feature>
<feature type="region of interest" description="Disordered" evidence="1">
    <location>
        <begin position="155"/>
        <end position="209"/>
    </location>
</feature>
<accession>A0A2G8RSV1</accession>
<protein>
    <submittedName>
        <fullName evidence="3">Uncharacterized protein</fullName>
    </submittedName>
</protein>
<dbReference type="OrthoDB" id="2757612at2759"/>
<feature type="compositionally biased region" description="Basic residues" evidence="1">
    <location>
        <begin position="257"/>
        <end position="267"/>
    </location>
</feature>
<keyword evidence="4" id="KW-1185">Reference proteome</keyword>
<name>A0A2G8RSV1_9APHY</name>
<proteinExistence type="predicted"/>
<feature type="compositionally biased region" description="Polar residues" evidence="1">
    <location>
        <begin position="288"/>
        <end position="298"/>
    </location>
</feature>
<evidence type="ECO:0000256" key="2">
    <source>
        <dbReference type="SAM" id="Phobius"/>
    </source>
</evidence>
<keyword evidence="2" id="KW-0472">Membrane</keyword>
<dbReference type="Proteomes" id="UP000230002">
    <property type="component" value="Unassembled WGS sequence"/>
</dbReference>
<comment type="caution">
    <text evidence="3">The sequence shown here is derived from an EMBL/GenBank/DDBJ whole genome shotgun (WGS) entry which is preliminary data.</text>
</comment>
<reference evidence="3 4" key="1">
    <citation type="journal article" date="2015" name="Sci. Rep.">
        <title>Chromosome-level genome map provides insights into diverse defense mechanisms in the medicinal fungus Ganoderma sinense.</title>
        <authorList>
            <person name="Zhu Y."/>
            <person name="Xu J."/>
            <person name="Sun C."/>
            <person name="Zhou S."/>
            <person name="Xu H."/>
            <person name="Nelson D.R."/>
            <person name="Qian J."/>
            <person name="Song J."/>
            <person name="Luo H."/>
            <person name="Xiang L."/>
            <person name="Li Y."/>
            <person name="Xu Z."/>
            <person name="Ji A."/>
            <person name="Wang L."/>
            <person name="Lu S."/>
            <person name="Hayward A."/>
            <person name="Sun W."/>
            <person name="Li X."/>
            <person name="Schwartz D.C."/>
            <person name="Wang Y."/>
            <person name="Chen S."/>
        </authorList>
    </citation>
    <scope>NUCLEOTIDE SEQUENCE [LARGE SCALE GENOMIC DNA]</scope>
    <source>
        <strain evidence="3 4">ZZ0214-1</strain>
    </source>
</reference>
<evidence type="ECO:0000313" key="3">
    <source>
        <dbReference type="EMBL" id="PIL24564.1"/>
    </source>
</evidence>
<evidence type="ECO:0000313" key="4">
    <source>
        <dbReference type="Proteomes" id="UP000230002"/>
    </source>
</evidence>
<evidence type="ECO:0000256" key="1">
    <source>
        <dbReference type="SAM" id="MobiDB-lite"/>
    </source>
</evidence>
<feature type="compositionally biased region" description="Basic and acidic residues" evidence="1">
    <location>
        <begin position="179"/>
        <end position="193"/>
    </location>
</feature>